<proteinExistence type="predicted"/>
<name>C6BF64_RALP1</name>
<dbReference type="AlphaFoldDB" id="C6BF64"/>
<accession>C6BF64</accession>
<organism evidence="1">
    <name type="scientific">Ralstonia pickettii (strain 12D)</name>
    <dbReference type="NCBI Taxonomy" id="428406"/>
    <lineage>
        <taxon>Bacteria</taxon>
        <taxon>Pseudomonadati</taxon>
        <taxon>Pseudomonadota</taxon>
        <taxon>Betaproteobacteria</taxon>
        <taxon>Burkholderiales</taxon>
        <taxon>Burkholderiaceae</taxon>
        <taxon>Ralstonia</taxon>
    </lineage>
</organism>
<protein>
    <submittedName>
        <fullName evidence="1">Uncharacterized protein</fullName>
    </submittedName>
</protein>
<dbReference type="EMBL" id="CP001644">
    <property type="protein sequence ID" value="ACS64106.1"/>
    <property type="molecule type" value="Genomic_DNA"/>
</dbReference>
<dbReference type="HOGENOM" id="CLU_3238587_0_0_4"/>
<evidence type="ECO:0000313" key="1">
    <source>
        <dbReference type="EMBL" id="ACS64106.1"/>
    </source>
</evidence>
<sequence length="43" mass="4391">MGLSAGPQQALGAVFYSRVVAGFRGAAAGPARTVVQVQELMVE</sequence>
<gene>
    <name evidence="1" type="ordered locus">Rpic12D_2836</name>
</gene>
<dbReference type="KEGG" id="rpf:Rpic12D_2836"/>
<reference evidence="1" key="1">
    <citation type="submission" date="2009-06" db="EMBL/GenBank/DDBJ databases">
        <title>Complete sequence chromosome 1 of Ralstonia pickettii 12D.</title>
        <authorList>
            <consortium name="US DOE Joint Genome Institute"/>
            <person name="Lucas S."/>
            <person name="Copeland A."/>
            <person name="Lapidus A."/>
            <person name="Glavina del Rio T."/>
            <person name="Dalin E."/>
            <person name="Tice H."/>
            <person name="Bruce D."/>
            <person name="Goodwin L."/>
            <person name="Pitluck S."/>
            <person name="Sims D."/>
            <person name="Meincke L."/>
            <person name="Brettin T."/>
            <person name="Detter J.C."/>
            <person name="Han C."/>
            <person name="Larimer F."/>
            <person name="Land M."/>
            <person name="Hauser L."/>
            <person name="Kyrpides N."/>
            <person name="Ovchinnikova G."/>
            <person name="Marsh T."/>
            <person name="Richardson P."/>
        </authorList>
    </citation>
    <scope>NUCLEOTIDE SEQUENCE [LARGE SCALE GENOMIC DNA]</scope>
    <source>
        <strain evidence="1">12D</strain>
    </source>
</reference>